<evidence type="ECO:0000313" key="1">
    <source>
        <dbReference type="EMBL" id="AIW55257.1"/>
    </source>
</evidence>
<sequence>MSALDMTDIPDGDSLEEQLKWRRFADRIDQLFKPDRRKRAELAKALAAYATAAREARRCAYELWASETEWFEGCKGQAADEQGLALECDPEPDTDSDLAMFWASLEEFADCERTLLESANSADSLSEMIASLGKR</sequence>
<reference evidence="1" key="1">
    <citation type="journal article" date="2015" name="Appl. Environ. Microbiol.">
        <title>Discovery of a conjugative megaplasmid in Bifidobacterium breve.</title>
        <authorList>
            <person name="Bottacini F."/>
            <person name="O'Connell Motherway M."/>
            <person name="Casey E."/>
            <person name="McDonnell B."/>
            <person name="Mahony J."/>
            <person name="Ventura M."/>
            <person name="van Sinderen D."/>
        </authorList>
    </citation>
    <scope>NUCLEOTIDE SEQUENCE</scope>
    <source>
        <strain evidence="1">JCM 7017</strain>
        <plasmid evidence="1">megaplasmid pMP7017</plasmid>
    </source>
</reference>
<geneLocation type="plasmid" evidence="1">
    <name>megaplasmid pMP7017</name>
</geneLocation>
<accession>A0A0A0V1J4</accession>
<protein>
    <submittedName>
        <fullName evidence="1">Uncharacterized protein</fullName>
    </submittedName>
</protein>
<dbReference type="AlphaFoldDB" id="A0A0A0V1J4"/>
<organism evidence="1">
    <name type="scientific">Bifidobacterium breve</name>
    <dbReference type="NCBI Taxonomy" id="1685"/>
    <lineage>
        <taxon>Bacteria</taxon>
        <taxon>Bacillati</taxon>
        <taxon>Actinomycetota</taxon>
        <taxon>Actinomycetes</taxon>
        <taxon>Bifidobacteriales</taxon>
        <taxon>Bifidobacteriaceae</taxon>
        <taxon>Bifidobacterium</taxon>
    </lineage>
</organism>
<gene>
    <name evidence="1" type="ORF">B7017_p0208</name>
</gene>
<dbReference type="EMBL" id="KM406416">
    <property type="protein sequence ID" value="AIW55257.1"/>
    <property type="molecule type" value="Genomic_DNA"/>
</dbReference>
<dbReference type="RefSeq" id="WP_244296508.1">
    <property type="nucleotide sequence ID" value="NZ_JAWWYB010000005.1"/>
</dbReference>
<proteinExistence type="predicted"/>
<name>A0A0A0V1J4_BIFBR</name>
<keyword evidence="1" id="KW-0614">Plasmid</keyword>